<gene>
    <name evidence="1" type="ORF">L6164_021733</name>
</gene>
<keyword evidence="2" id="KW-1185">Reference proteome</keyword>
<reference evidence="1 2" key="1">
    <citation type="journal article" date="2022" name="DNA Res.">
        <title>Chromosomal-level genome assembly of the orchid tree Bauhinia variegata (Leguminosae; Cercidoideae) supports the allotetraploid origin hypothesis of Bauhinia.</title>
        <authorList>
            <person name="Zhong Y."/>
            <person name="Chen Y."/>
            <person name="Zheng D."/>
            <person name="Pang J."/>
            <person name="Liu Y."/>
            <person name="Luo S."/>
            <person name="Meng S."/>
            <person name="Qian L."/>
            <person name="Wei D."/>
            <person name="Dai S."/>
            <person name="Zhou R."/>
        </authorList>
    </citation>
    <scope>NUCLEOTIDE SEQUENCE [LARGE SCALE GENOMIC DNA]</scope>
    <source>
        <strain evidence="1">BV-YZ2020</strain>
    </source>
</reference>
<evidence type="ECO:0000313" key="1">
    <source>
        <dbReference type="EMBL" id="KAI4322007.1"/>
    </source>
</evidence>
<accession>A0ACB9MEE9</accession>
<evidence type="ECO:0000313" key="2">
    <source>
        <dbReference type="Proteomes" id="UP000828941"/>
    </source>
</evidence>
<protein>
    <submittedName>
        <fullName evidence="1">Uncharacterized protein</fullName>
    </submittedName>
</protein>
<sequence length="558" mass="61756">MTPYFWAIRQRCRNQFHRITKTLPSLPYRVIYKPKSIPFPFSLSTVIHPIQTEGPRVLLHFSFSSKSLPHSRIAVLTQGSSDWRVFNRLVHSLAEDTFDGNYTFWKYVHYTMGNSSSVFPELLYDGQDCINQLQGQNCFNVIFFAILARGTLLVTSRANFMAAPGSSFLSRYALPSLFGMGSPQSPTLRHRRGSRLIVRADTDCYSVLGVSRNASKSEIKSAYRKLARNYHPDVNKEPGAEQKFKEISNAYEVLSDDEKRSIYDRYGEAGLKGSGMGMGDFTNPFDLFETLFEGMNRGMNPRGSWNGAIDGEDEYHSLVLNFKEAVFGVEKEIEISRLESCGTCNGSGAKPGSKPSRCSTCGGQGRVVSSTRTPLGIFQQSMTCSSCNGIGEISTPCNTCSGDGRVRRTKRISLKVPAGVDSGSRLRVRKEGNAGRRGGSPGDLFVVIEVIPDPVLKRDDNNILYTCKVSYIDAILGTTIKVPTVDGMVDLKIPAGTQPNTTLVMAGKGVPLLNKRDMRGDQLVRVQVEIPKRLSSDERKLIEELADLSKGKTATSRR</sequence>
<proteinExistence type="predicted"/>
<organism evidence="1 2">
    <name type="scientific">Bauhinia variegata</name>
    <name type="common">Purple orchid tree</name>
    <name type="synonym">Phanera variegata</name>
    <dbReference type="NCBI Taxonomy" id="167791"/>
    <lineage>
        <taxon>Eukaryota</taxon>
        <taxon>Viridiplantae</taxon>
        <taxon>Streptophyta</taxon>
        <taxon>Embryophyta</taxon>
        <taxon>Tracheophyta</taxon>
        <taxon>Spermatophyta</taxon>
        <taxon>Magnoliopsida</taxon>
        <taxon>eudicotyledons</taxon>
        <taxon>Gunneridae</taxon>
        <taxon>Pentapetalae</taxon>
        <taxon>rosids</taxon>
        <taxon>fabids</taxon>
        <taxon>Fabales</taxon>
        <taxon>Fabaceae</taxon>
        <taxon>Cercidoideae</taxon>
        <taxon>Cercideae</taxon>
        <taxon>Bauhiniinae</taxon>
        <taxon>Bauhinia</taxon>
    </lineage>
</organism>
<dbReference type="Proteomes" id="UP000828941">
    <property type="component" value="Chromosome 9"/>
</dbReference>
<name>A0ACB9MEE9_BAUVA</name>
<dbReference type="EMBL" id="CM039434">
    <property type="protein sequence ID" value="KAI4322007.1"/>
    <property type="molecule type" value="Genomic_DNA"/>
</dbReference>
<comment type="caution">
    <text evidence="1">The sequence shown here is derived from an EMBL/GenBank/DDBJ whole genome shotgun (WGS) entry which is preliminary data.</text>
</comment>